<evidence type="ECO:0000256" key="4">
    <source>
        <dbReference type="ARBA" id="ARBA00022679"/>
    </source>
</evidence>
<evidence type="ECO:0000259" key="7">
    <source>
        <dbReference type="Pfam" id="PF01555"/>
    </source>
</evidence>
<evidence type="ECO:0000256" key="5">
    <source>
        <dbReference type="ARBA" id="ARBA00047942"/>
    </source>
</evidence>
<keyword evidence="3" id="KW-0489">Methyltransferase</keyword>
<dbReference type="SUPFAM" id="SSF53335">
    <property type="entry name" value="S-adenosyl-L-methionine-dependent methyltransferases"/>
    <property type="match status" value="1"/>
</dbReference>
<dbReference type="Pfam" id="PF01555">
    <property type="entry name" value="N6_N4_Mtase"/>
    <property type="match status" value="1"/>
</dbReference>
<accession>A0A502FS81</accession>
<evidence type="ECO:0000256" key="6">
    <source>
        <dbReference type="SAM" id="MobiDB-lite"/>
    </source>
</evidence>
<comment type="catalytic activity">
    <reaction evidence="5">
        <text>a 2'-deoxyadenosine in DNA + S-adenosyl-L-methionine = an N(6)-methyl-2'-deoxyadenosine in DNA + S-adenosyl-L-homocysteine + H(+)</text>
        <dbReference type="Rhea" id="RHEA:15197"/>
        <dbReference type="Rhea" id="RHEA-COMP:12418"/>
        <dbReference type="Rhea" id="RHEA-COMP:12419"/>
        <dbReference type="ChEBI" id="CHEBI:15378"/>
        <dbReference type="ChEBI" id="CHEBI:57856"/>
        <dbReference type="ChEBI" id="CHEBI:59789"/>
        <dbReference type="ChEBI" id="CHEBI:90615"/>
        <dbReference type="ChEBI" id="CHEBI:90616"/>
        <dbReference type="EC" id="2.1.1.72"/>
    </reaction>
</comment>
<dbReference type="OrthoDB" id="9816043at2"/>
<dbReference type="GO" id="GO:0032259">
    <property type="term" value="P:methylation"/>
    <property type="evidence" value="ECO:0007669"/>
    <property type="project" value="UniProtKB-KW"/>
</dbReference>
<dbReference type="Gene3D" id="3.40.50.150">
    <property type="entry name" value="Vaccinia Virus protein VP39"/>
    <property type="match status" value="1"/>
</dbReference>
<proteinExistence type="inferred from homology"/>
<reference evidence="8 9" key="1">
    <citation type="journal article" date="2019" name="Environ. Microbiol.">
        <title>Species interactions and distinct microbial communities in high Arctic permafrost affected cryosols are associated with the CH4 and CO2 gas fluxes.</title>
        <authorList>
            <person name="Altshuler I."/>
            <person name="Hamel J."/>
            <person name="Turney S."/>
            <person name="Magnuson E."/>
            <person name="Levesque R."/>
            <person name="Greer C."/>
            <person name="Whyte L.G."/>
        </authorList>
    </citation>
    <scope>NUCLEOTIDE SEQUENCE [LARGE SCALE GENOMIC DNA]</scope>
    <source>
        <strain evidence="8 9">S9.3B</strain>
    </source>
</reference>
<name>A0A502FS81_9PROT</name>
<gene>
    <name evidence="8" type="ORF">EAH89_18960</name>
</gene>
<dbReference type="PROSITE" id="PS00092">
    <property type="entry name" value="N6_MTASE"/>
    <property type="match status" value="1"/>
</dbReference>
<dbReference type="InterPro" id="IPR002941">
    <property type="entry name" value="DNA_methylase_N4/N6"/>
</dbReference>
<keyword evidence="4" id="KW-0808">Transferase</keyword>
<dbReference type="Proteomes" id="UP000317078">
    <property type="component" value="Unassembled WGS sequence"/>
</dbReference>
<dbReference type="EC" id="2.1.1.72" evidence="2"/>
<evidence type="ECO:0000256" key="2">
    <source>
        <dbReference type="ARBA" id="ARBA00011900"/>
    </source>
</evidence>
<dbReference type="AlphaFoldDB" id="A0A502FS81"/>
<feature type="compositionally biased region" description="Basic and acidic residues" evidence="6">
    <location>
        <begin position="226"/>
        <end position="238"/>
    </location>
</feature>
<dbReference type="InterPro" id="IPR029063">
    <property type="entry name" value="SAM-dependent_MTases_sf"/>
</dbReference>
<organism evidence="8 9">
    <name type="scientific">Muricoccus nepalensis</name>
    <dbReference type="NCBI Taxonomy" id="1854500"/>
    <lineage>
        <taxon>Bacteria</taxon>
        <taxon>Pseudomonadati</taxon>
        <taxon>Pseudomonadota</taxon>
        <taxon>Alphaproteobacteria</taxon>
        <taxon>Acetobacterales</taxon>
        <taxon>Roseomonadaceae</taxon>
        <taxon>Muricoccus</taxon>
    </lineage>
</organism>
<feature type="region of interest" description="Disordered" evidence="6">
    <location>
        <begin position="225"/>
        <end position="343"/>
    </location>
</feature>
<dbReference type="GO" id="GO:0008170">
    <property type="term" value="F:N-methyltransferase activity"/>
    <property type="evidence" value="ECO:0007669"/>
    <property type="project" value="InterPro"/>
</dbReference>
<keyword evidence="9" id="KW-1185">Reference proteome</keyword>
<dbReference type="GO" id="GO:0009007">
    <property type="term" value="F:site-specific DNA-methyltransferase (adenine-specific) activity"/>
    <property type="evidence" value="ECO:0007669"/>
    <property type="project" value="UniProtKB-EC"/>
</dbReference>
<evidence type="ECO:0000313" key="8">
    <source>
        <dbReference type="EMBL" id="TPG52315.1"/>
    </source>
</evidence>
<evidence type="ECO:0000256" key="3">
    <source>
        <dbReference type="ARBA" id="ARBA00022603"/>
    </source>
</evidence>
<evidence type="ECO:0000313" key="9">
    <source>
        <dbReference type="Proteomes" id="UP000317078"/>
    </source>
</evidence>
<dbReference type="EMBL" id="RCZP01000022">
    <property type="protein sequence ID" value="TPG52315.1"/>
    <property type="molecule type" value="Genomic_DNA"/>
</dbReference>
<dbReference type="RefSeq" id="WP_140885308.1">
    <property type="nucleotide sequence ID" value="NZ_RCZP01000022.1"/>
</dbReference>
<dbReference type="InterPro" id="IPR002052">
    <property type="entry name" value="DNA_methylase_N6_adenine_CS"/>
</dbReference>
<comment type="caution">
    <text evidence="8">The sequence shown here is derived from an EMBL/GenBank/DDBJ whole genome shotgun (WGS) entry which is preliminary data.</text>
</comment>
<sequence>MQYDDLTHEQLVSLLVKRDAQRRLGLVWERDEIAHDQALNGDFVAMNLDLGGNGSCGPGPWGNLVIEADNFDALRWLRMTHAGQIRCILIDPPYNTGNQDFAYNDRFVGADDRFRQSTWLEFLYRRMTLARDLLTEDGVIMVCINDDNRSKLDLLMEDVFPGMRVGSFVWKTRSGSNDHGDHSFSVDHEHILVYAKPGFEFTGAAKDFRQYKNLDGDPLGAWKTGDLTKGHSFKERPRAYYPVQTRRPASGIHAIPPGCGRSRRSSLRPLGRERCSRGRPARTPSRGSPRRGSRPWRNGSGARRSCGRTRLPSGWSFGRPRKRCSAPSPRATSPRRTADEHPSCGRICPIWISGWASP</sequence>
<dbReference type="GO" id="GO:0003677">
    <property type="term" value="F:DNA binding"/>
    <property type="evidence" value="ECO:0007669"/>
    <property type="project" value="InterPro"/>
</dbReference>
<comment type="similarity">
    <text evidence="1">Belongs to the N(4)/N(6)-methyltransferase family.</text>
</comment>
<evidence type="ECO:0000256" key="1">
    <source>
        <dbReference type="ARBA" id="ARBA00006594"/>
    </source>
</evidence>
<feature type="domain" description="DNA methylase N-4/N-6" evidence="7">
    <location>
        <begin position="85"/>
        <end position="201"/>
    </location>
</feature>
<protein>
    <recommendedName>
        <fullName evidence="2">site-specific DNA-methyltransferase (adenine-specific)</fullName>
        <ecNumber evidence="2">2.1.1.72</ecNumber>
    </recommendedName>
</protein>